<dbReference type="InParanoid" id="F0VQ53"/>
<evidence type="ECO:0000256" key="2">
    <source>
        <dbReference type="ARBA" id="ARBA00022737"/>
    </source>
</evidence>
<keyword evidence="3" id="KW-1015">Disulfide bond</keyword>
<evidence type="ECO:0000313" key="7">
    <source>
        <dbReference type="EMBL" id="CEL70594.1"/>
    </source>
</evidence>
<feature type="disulfide bond" evidence="3">
    <location>
        <begin position="72"/>
        <end position="89"/>
    </location>
</feature>
<feature type="transmembrane region" description="Helical" evidence="4">
    <location>
        <begin position="259"/>
        <end position="278"/>
    </location>
</feature>
<dbReference type="EMBL" id="FR823393">
    <property type="protein sequence ID" value="CBZ55850.1"/>
    <property type="molecule type" value="Genomic_DNA"/>
</dbReference>
<keyword evidence="4" id="KW-0472">Membrane</keyword>
<dbReference type="OMA" id="HDFEGMY"/>
<reference evidence="6" key="1">
    <citation type="submission" date="2011-02" db="EMBL/GenBank/DDBJ databases">
        <authorList>
            <person name="Aslett M."/>
        </authorList>
    </citation>
    <scope>NUCLEOTIDE SEQUENCE</scope>
    <source>
        <strain evidence="6">Liverpool</strain>
    </source>
</reference>
<dbReference type="InterPro" id="IPR000742">
    <property type="entry name" value="EGF"/>
</dbReference>
<dbReference type="InterPro" id="IPR050751">
    <property type="entry name" value="ECM_structural_protein"/>
</dbReference>
<protein>
    <submittedName>
        <fullName evidence="7">Microneme protein MIC9</fullName>
    </submittedName>
</protein>
<dbReference type="PROSITE" id="PS50026">
    <property type="entry name" value="EGF_3"/>
    <property type="match status" value="2"/>
</dbReference>
<dbReference type="Gene3D" id="2.10.25.10">
    <property type="entry name" value="Laminin"/>
    <property type="match status" value="2"/>
</dbReference>
<evidence type="ECO:0000256" key="1">
    <source>
        <dbReference type="ARBA" id="ARBA00022536"/>
    </source>
</evidence>
<keyword evidence="8" id="KW-1185">Reference proteome</keyword>
<evidence type="ECO:0000256" key="4">
    <source>
        <dbReference type="SAM" id="Phobius"/>
    </source>
</evidence>
<dbReference type="GeneID" id="13441281"/>
<reference evidence="6" key="2">
    <citation type="submission" date="2011-03" db="EMBL/GenBank/DDBJ databases">
        <title>Comparative genomics and transcriptomics of Neospora caninum and Toxoplasma gondii.</title>
        <authorList>
            <person name="Reid A.J."/>
            <person name="Sohal A."/>
            <person name="Harris D."/>
            <person name="Quail M."/>
            <person name="Sanders M."/>
            <person name="Berriman M."/>
            <person name="Wastling J.M."/>
            <person name="Pain A."/>
        </authorList>
    </citation>
    <scope>NUCLEOTIDE SEQUENCE</scope>
    <source>
        <strain evidence="6">Liverpool</strain>
    </source>
</reference>
<dbReference type="PANTHER" id="PTHR24034:SF89">
    <property type="entry name" value="COMPLEMENT COMPONENT C1Q RECEPTOR"/>
    <property type="match status" value="1"/>
</dbReference>
<dbReference type="RefSeq" id="XP_003885876.1">
    <property type="nucleotide sequence ID" value="XM_003885827.1"/>
</dbReference>
<dbReference type="eggNOG" id="KOG1219">
    <property type="taxonomic scope" value="Eukaryota"/>
</dbReference>
<dbReference type="PANTHER" id="PTHR24034">
    <property type="entry name" value="EGF-LIKE DOMAIN-CONTAINING PROTEIN"/>
    <property type="match status" value="1"/>
</dbReference>
<dbReference type="Gene3D" id="2.90.20.10">
    <property type="entry name" value="Plasmodium vivax P25 domain"/>
    <property type="match status" value="1"/>
</dbReference>
<organism evidence="6 8">
    <name type="scientific">Neospora caninum (strain Liverpool)</name>
    <dbReference type="NCBI Taxonomy" id="572307"/>
    <lineage>
        <taxon>Eukaryota</taxon>
        <taxon>Sar</taxon>
        <taxon>Alveolata</taxon>
        <taxon>Apicomplexa</taxon>
        <taxon>Conoidasida</taxon>
        <taxon>Coccidia</taxon>
        <taxon>Eucoccidiorida</taxon>
        <taxon>Eimeriorina</taxon>
        <taxon>Sarcocystidae</taxon>
        <taxon>Neospora</taxon>
    </lineage>
</organism>
<dbReference type="EMBL" id="LN714487">
    <property type="protein sequence ID" value="CEL70594.1"/>
    <property type="molecule type" value="Genomic_DNA"/>
</dbReference>
<reference evidence="8" key="3">
    <citation type="journal article" date="2012" name="PLoS Pathog.">
        <title>Comparative genomics of the apicomplexan parasites Toxoplasma gondii and Neospora caninum: Coccidia differing in host range and transmission strategy.</title>
        <authorList>
            <person name="Reid A.J."/>
            <person name="Vermont S.J."/>
            <person name="Cotton J.A."/>
            <person name="Harris D."/>
            <person name="Hill-Cawthorne G.A."/>
            <person name="Konen-Waisman S."/>
            <person name="Latham S.M."/>
            <person name="Mourier T."/>
            <person name="Norton R."/>
            <person name="Quail M.A."/>
            <person name="Sanders M."/>
            <person name="Shanmugam D."/>
            <person name="Sohal A."/>
            <person name="Wasmuth J.D."/>
            <person name="Brunk B."/>
            <person name="Grigg M.E."/>
            <person name="Howard J.C."/>
            <person name="Parkinson J."/>
            <person name="Roos D.S."/>
            <person name="Trees A.J."/>
            <person name="Berriman M."/>
            <person name="Pain A."/>
            <person name="Wastling J.M."/>
        </authorList>
    </citation>
    <scope>NUCLEOTIDE SEQUENCE [LARGE SCALE GENOMIC DNA]</scope>
    <source>
        <strain evidence="8">Liverpool</strain>
    </source>
</reference>
<dbReference type="Proteomes" id="UP000007494">
    <property type="component" value="Chromosome XII"/>
</dbReference>
<dbReference type="OrthoDB" id="283575at2759"/>
<evidence type="ECO:0000259" key="5">
    <source>
        <dbReference type="PROSITE" id="PS50026"/>
    </source>
</evidence>
<evidence type="ECO:0000313" key="6">
    <source>
        <dbReference type="EMBL" id="CBZ55850.1"/>
    </source>
</evidence>
<sequence length="299" mass="31017">MRVSFGLPLHRASFGLVGVIVSLYGCVVPAPEGVFPATGLGPAAWNHQGSLAQIKAESKGALSISLCNGNPCGPHGNCIPNASSYTYSCSCEGGYVEVTTGNKATCQRKDACDTSPCGTKDAVKECRPNGQYYACICQTGYQSVTTNAGPRCQRIKSTTTPCSSNPCGGTEAVAACLVTGATTYSCTCQPGYEPVTTDQGETCQKTDPCVSNPCGSSKYVLSCTATDAGYTCECAQGAQKTGSESAPTCVASDTDMTQWYVIGGIGGCLCLFAVVYLVKSKPSPNPNDPLYAHDFEGMY</sequence>
<dbReference type="PROSITE" id="PS51257">
    <property type="entry name" value="PROKAR_LIPOPROTEIN"/>
    <property type="match status" value="1"/>
</dbReference>
<evidence type="ECO:0000256" key="3">
    <source>
        <dbReference type="PROSITE-ProRule" id="PRU00076"/>
    </source>
</evidence>
<name>F0VQ53_NEOCL</name>
<keyword evidence="2" id="KW-0677">Repeat</keyword>
<keyword evidence="4" id="KW-0812">Transmembrane</keyword>
<dbReference type="AlphaFoldDB" id="F0VQ53"/>
<reference evidence="7" key="4">
    <citation type="journal article" date="2015" name="PLoS ONE">
        <title>Comprehensive Evaluation of Toxoplasma gondii VEG and Neospora caninum LIV Genomes with Tachyzoite Stage Transcriptome and Proteome Defines Novel Transcript Features.</title>
        <authorList>
            <person name="Ramaprasad A."/>
            <person name="Mourier T."/>
            <person name="Naeem R."/>
            <person name="Malas T.B."/>
            <person name="Moussa E."/>
            <person name="Panigrahi A."/>
            <person name="Vermont S.J."/>
            <person name="Otto T.D."/>
            <person name="Wastling J."/>
            <person name="Pain A."/>
        </authorList>
    </citation>
    <scope>NUCLEOTIDE SEQUENCE</scope>
    <source>
        <strain evidence="7">Liverpool</strain>
    </source>
</reference>
<keyword evidence="1 3" id="KW-0245">EGF-like domain</keyword>
<proteinExistence type="predicted"/>
<keyword evidence="4" id="KW-1133">Transmembrane helix</keyword>
<accession>F0VQ53</accession>
<dbReference type="VEuPathDB" id="ToxoDB:NCLIV_062760"/>
<comment type="caution">
    <text evidence="3">Lacks conserved residue(s) required for the propagation of feature annotation.</text>
</comment>
<evidence type="ECO:0000313" key="8">
    <source>
        <dbReference type="Proteomes" id="UP000007494"/>
    </source>
</evidence>
<dbReference type="SMART" id="SM00181">
    <property type="entry name" value="EGF"/>
    <property type="match status" value="3"/>
</dbReference>
<feature type="domain" description="EGF-like" evidence="5">
    <location>
        <begin position="63"/>
        <end position="107"/>
    </location>
</feature>
<gene>
    <name evidence="7" type="ORF">BN1204_062760</name>
    <name evidence="6" type="ORF">NCLIV_062760</name>
</gene>
<feature type="domain" description="EGF-like" evidence="5">
    <location>
        <begin position="158"/>
        <end position="198"/>
    </location>
</feature>